<evidence type="ECO:0000256" key="5">
    <source>
        <dbReference type="PROSITE-ProRule" id="PRU00266"/>
    </source>
</evidence>
<evidence type="ECO:0000259" key="7">
    <source>
        <dbReference type="PROSITE" id="PS50137"/>
    </source>
</evidence>
<dbReference type="EMBL" id="KN824327">
    <property type="protein sequence ID" value="KIM24128.1"/>
    <property type="molecule type" value="Genomic_DNA"/>
</dbReference>
<dbReference type="PANTHER" id="PTHR11207:SF0">
    <property type="entry name" value="RIBONUCLEASE 3"/>
    <property type="match status" value="1"/>
</dbReference>
<dbReference type="Pfam" id="PF00035">
    <property type="entry name" value="dsrm"/>
    <property type="match status" value="1"/>
</dbReference>
<feature type="domain" description="DRBM" evidence="7">
    <location>
        <begin position="237"/>
        <end position="306"/>
    </location>
</feature>
<feature type="compositionally biased region" description="Acidic residues" evidence="6">
    <location>
        <begin position="162"/>
        <end position="171"/>
    </location>
</feature>
<accession>A0A0C2WCI0</accession>
<evidence type="ECO:0000313" key="9">
    <source>
        <dbReference type="EMBL" id="KIM24128.1"/>
    </source>
</evidence>
<dbReference type="PROSITE" id="PS50137">
    <property type="entry name" value="DS_RBD"/>
    <property type="match status" value="1"/>
</dbReference>
<dbReference type="AlphaFoldDB" id="A0A0C2WCI0"/>
<reference evidence="9 10" key="1">
    <citation type="submission" date="2014-04" db="EMBL/GenBank/DDBJ databases">
        <authorList>
            <consortium name="DOE Joint Genome Institute"/>
            <person name="Kuo A."/>
            <person name="Zuccaro A."/>
            <person name="Kohler A."/>
            <person name="Nagy L.G."/>
            <person name="Floudas D."/>
            <person name="Copeland A."/>
            <person name="Barry K.W."/>
            <person name="Cichocki N."/>
            <person name="Veneault-Fourrey C."/>
            <person name="LaButti K."/>
            <person name="Lindquist E.A."/>
            <person name="Lipzen A."/>
            <person name="Lundell T."/>
            <person name="Morin E."/>
            <person name="Murat C."/>
            <person name="Sun H."/>
            <person name="Tunlid A."/>
            <person name="Henrissat B."/>
            <person name="Grigoriev I.V."/>
            <person name="Hibbett D.S."/>
            <person name="Martin F."/>
            <person name="Nordberg H.P."/>
            <person name="Cantor M.N."/>
            <person name="Hua S.X."/>
        </authorList>
    </citation>
    <scope>NUCLEOTIDE SEQUENCE [LARGE SCALE GENOMIC DNA]</scope>
    <source>
        <strain evidence="9 10">MAFF 305830</strain>
    </source>
</reference>
<dbReference type="HOGENOM" id="CLU_909631_0_0_1"/>
<feature type="compositionally biased region" description="Low complexity" evidence="6">
    <location>
        <begin position="289"/>
        <end position="298"/>
    </location>
</feature>
<dbReference type="OrthoDB" id="2392202at2759"/>
<dbReference type="SUPFAM" id="SSF69065">
    <property type="entry name" value="RNase III domain-like"/>
    <property type="match status" value="1"/>
</dbReference>
<dbReference type="Proteomes" id="UP000054097">
    <property type="component" value="Unassembled WGS sequence"/>
</dbReference>
<evidence type="ECO:0000259" key="8">
    <source>
        <dbReference type="PROSITE" id="PS50142"/>
    </source>
</evidence>
<dbReference type="PANTHER" id="PTHR11207">
    <property type="entry name" value="RIBONUCLEASE III"/>
    <property type="match status" value="1"/>
</dbReference>
<dbReference type="InterPro" id="IPR014720">
    <property type="entry name" value="dsRBD_dom"/>
</dbReference>
<dbReference type="GO" id="GO:0005634">
    <property type="term" value="C:nucleus"/>
    <property type="evidence" value="ECO:0007669"/>
    <property type="project" value="TreeGrafter"/>
</dbReference>
<feature type="region of interest" description="Disordered" evidence="6">
    <location>
        <begin position="281"/>
        <end position="306"/>
    </location>
</feature>
<dbReference type="STRING" id="933852.A0A0C2WCI0"/>
<dbReference type="CDD" id="cd00593">
    <property type="entry name" value="RIBOc"/>
    <property type="match status" value="1"/>
</dbReference>
<feature type="region of interest" description="Disordered" evidence="6">
    <location>
        <begin position="162"/>
        <end position="236"/>
    </location>
</feature>
<dbReference type="SUPFAM" id="SSF54768">
    <property type="entry name" value="dsRNA-binding domain-like"/>
    <property type="match status" value="1"/>
</dbReference>
<organism evidence="9 10">
    <name type="scientific">Serendipita vermifera MAFF 305830</name>
    <dbReference type="NCBI Taxonomy" id="933852"/>
    <lineage>
        <taxon>Eukaryota</taxon>
        <taxon>Fungi</taxon>
        <taxon>Dikarya</taxon>
        <taxon>Basidiomycota</taxon>
        <taxon>Agaricomycotina</taxon>
        <taxon>Agaricomycetes</taxon>
        <taxon>Sebacinales</taxon>
        <taxon>Serendipitaceae</taxon>
        <taxon>Serendipita</taxon>
    </lineage>
</organism>
<proteinExistence type="predicted"/>
<evidence type="ECO:0000256" key="6">
    <source>
        <dbReference type="SAM" id="MobiDB-lite"/>
    </source>
</evidence>
<feature type="compositionally biased region" description="Polar residues" evidence="6">
    <location>
        <begin position="178"/>
        <end position="198"/>
    </location>
</feature>
<dbReference type="Pfam" id="PF14622">
    <property type="entry name" value="Ribonucleas_3_3"/>
    <property type="match status" value="1"/>
</dbReference>
<dbReference type="Gene3D" id="3.30.160.20">
    <property type="match status" value="1"/>
</dbReference>
<dbReference type="GO" id="GO:0010468">
    <property type="term" value="P:regulation of gene expression"/>
    <property type="evidence" value="ECO:0007669"/>
    <property type="project" value="TreeGrafter"/>
</dbReference>
<keyword evidence="2" id="KW-0255">Endonuclease</keyword>
<keyword evidence="1" id="KW-0540">Nuclease</keyword>
<name>A0A0C2WCI0_SERVB</name>
<protein>
    <recommendedName>
        <fullName evidence="11">RNase III domain-containing protein</fullName>
    </recommendedName>
</protein>
<feature type="domain" description="RNase III" evidence="8">
    <location>
        <begin position="1"/>
        <end position="135"/>
    </location>
</feature>
<dbReference type="InterPro" id="IPR036389">
    <property type="entry name" value="RNase_III_sf"/>
</dbReference>
<keyword evidence="10" id="KW-1185">Reference proteome</keyword>
<evidence type="ECO:0000256" key="1">
    <source>
        <dbReference type="ARBA" id="ARBA00022722"/>
    </source>
</evidence>
<reference evidence="10" key="2">
    <citation type="submission" date="2015-01" db="EMBL/GenBank/DDBJ databases">
        <title>Evolutionary Origins and Diversification of the Mycorrhizal Mutualists.</title>
        <authorList>
            <consortium name="DOE Joint Genome Institute"/>
            <consortium name="Mycorrhizal Genomics Consortium"/>
            <person name="Kohler A."/>
            <person name="Kuo A."/>
            <person name="Nagy L.G."/>
            <person name="Floudas D."/>
            <person name="Copeland A."/>
            <person name="Barry K.W."/>
            <person name="Cichocki N."/>
            <person name="Veneault-Fourrey C."/>
            <person name="LaButti K."/>
            <person name="Lindquist E.A."/>
            <person name="Lipzen A."/>
            <person name="Lundell T."/>
            <person name="Morin E."/>
            <person name="Murat C."/>
            <person name="Riley R."/>
            <person name="Ohm R."/>
            <person name="Sun H."/>
            <person name="Tunlid A."/>
            <person name="Henrissat B."/>
            <person name="Grigoriev I.V."/>
            <person name="Hibbett D.S."/>
            <person name="Martin F."/>
        </authorList>
    </citation>
    <scope>NUCLEOTIDE SEQUENCE [LARGE SCALE GENOMIC DNA]</scope>
    <source>
        <strain evidence="10">MAFF 305830</strain>
    </source>
</reference>
<dbReference type="InterPro" id="IPR000999">
    <property type="entry name" value="RNase_III_dom"/>
</dbReference>
<dbReference type="GO" id="GO:0006396">
    <property type="term" value="P:RNA processing"/>
    <property type="evidence" value="ECO:0007669"/>
    <property type="project" value="InterPro"/>
</dbReference>
<evidence type="ECO:0000256" key="3">
    <source>
        <dbReference type="ARBA" id="ARBA00022801"/>
    </source>
</evidence>
<feature type="compositionally biased region" description="Low complexity" evidence="6">
    <location>
        <begin position="210"/>
        <end position="226"/>
    </location>
</feature>
<evidence type="ECO:0000313" key="10">
    <source>
        <dbReference type="Proteomes" id="UP000054097"/>
    </source>
</evidence>
<dbReference type="GO" id="GO:0004525">
    <property type="term" value="F:ribonuclease III activity"/>
    <property type="evidence" value="ECO:0007669"/>
    <property type="project" value="InterPro"/>
</dbReference>
<evidence type="ECO:0000256" key="4">
    <source>
        <dbReference type="ARBA" id="ARBA00022884"/>
    </source>
</evidence>
<keyword evidence="3" id="KW-0378">Hydrolase</keyword>
<dbReference type="PROSITE" id="PS50142">
    <property type="entry name" value="RNASE_3_2"/>
    <property type="match status" value="1"/>
</dbReference>
<keyword evidence="4 5" id="KW-0694">RNA-binding</keyword>
<evidence type="ECO:0008006" key="11">
    <source>
        <dbReference type="Google" id="ProtNLM"/>
    </source>
</evidence>
<dbReference type="SMART" id="SM00358">
    <property type="entry name" value="DSRM"/>
    <property type="match status" value="1"/>
</dbReference>
<dbReference type="SMART" id="SM00535">
    <property type="entry name" value="RIBOc"/>
    <property type="match status" value="1"/>
</dbReference>
<evidence type="ECO:0000256" key="2">
    <source>
        <dbReference type="ARBA" id="ARBA00022759"/>
    </source>
</evidence>
<dbReference type="Gene3D" id="1.10.1520.10">
    <property type="entry name" value="Ribonuclease III domain"/>
    <property type="match status" value="1"/>
</dbReference>
<sequence length="306" mass="34046">MASIAYTHPLPTIHDAAIYERIFLHRSLGRAPVQSADGTFEDDDNDKLAFLGDQVIQMCVTEVLFRRCPGDKTSALSPRKSYLVSKQKLAEWSDEYELPTRIRGPEHQLLTIQTNKLQRAQVFQAYIAAYFLEKGYLETKAWLKPVIDATYDEMLQNTEEYEVQQELDDVTEPPFSPPQSTGMHTPVSSPRRNRTPSLGMSPGMTPINVRSPASSGMSSTSTRSPGPASPPSKPLINSLSIFNEKCSQNNLEATWTELTEGPAHQRTFTMTLKIQGHRGVLGKGQATSKKQAQQLAAEEALKKLPQ</sequence>
<dbReference type="GO" id="GO:0003725">
    <property type="term" value="F:double-stranded RNA binding"/>
    <property type="evidence" value="ECO:0007669"/>
    <property type="project" value="TreeGrafter"/>
</dbReference>
<dbReference type="CDD" id="cd10845">
    <property type="entry name" value="DSRM_RNAse_III_family"/>
    <property type="match status" value="1"/>
</dbReference>
<gene>
    <name evidence="9" type="ORF">M408DRAFT_243679</name>
</gene>